<accession>A0A0D8J807</accession>
<evidence type="ECO:0000256" key="2">
    <source>
        <dbReference type="ARBA" id="ARBA00009765"/>
    </source>
</evidence>
<evidence type="ECO:0000256" key="7">
    <source>
        <dbReference type="ARBA" id="ARBA00022989"/>
    </source>
</evidence>
<dbReference type="Gene3D" id="1.20.58.340">
    <property type="entry name" value="Magnesium transport protein CorA, transmembrane region"/>
    <property type="match status" value="2"/>
</dbReference>
<gene>
    <name evidence="12" type="primary">corA</name>
    <name evidence="13" type="ORF">LH29_17205</name>
</gene>
<keyword evidence="14" id="KW-1185">Reference proteome</keyword>
<dbReference type="SUPFAM" id="SSF144083">
    <property type="entry name" value="Magnesium transport protein CorA, transmembrane region"/>
    <property type="match status" value="1"/>
</dbReference>
<dbReference type="NCBIfam" id="TIGR00383">
    <property type="entry name" value="corA"/>
    <property type="match status" value="1"/>
</dbReference>
<dbReference type="GO" id="GO:0050897">
    <property type="term" value="F:cobalt ion binding"/>
    <property type="evidence" value="ECO:0007669"/>
    <property type="project" value="TreeGrafter"/>
</dbReference>
<dbReference type="PANTHER" id="PTHR46494:SF1">
    <property type="entry name" value="CORA FAMILY METAL ION TRANSPORTER (EUROFUNG)"/>
    <property type="match status" value="1"/>
</dbReference>
<feature type="transmembrane region" description="Helical" evidence="12">
    <location>
        <begin position="296"/>
        <end position="316"/>
    </location>
</feature>
<evidence type="ECO:0000256" key="5">
    <source>
        <dbReference type="ARBA" id="ARBA00022692"/>
    </source>
</evidence>
<keyword evidence="3 12" id="KW-0813">Transport</keyword>
<evidence type="ECO:0000256" key="9">
    <source>
        <dbReference type="ARBA" id="ARBA00023136"/>
    </source>
</evidence>
<feature type="transmembrane region" description="Helical" evidence="12">
    <location>
        <begin position="328"/>
        <end position="348"/>
    </location>
</feature>
<proteinExistence type="inferred from homology"/>
<dbReference type="GO" id="GO:0015095">
    <property type="term" value="F:magnesium ion transmembrane transporter activity"/>
    <property type="evidence" value="ECO:0007669"/>
    <property type="project" value="UniProtKB-UniRule"/>
</dbReference>
<dbReference type="CDD" id="cd12828">
    <property type="entry name" value="TmCorA-like_1"/>
    <property type="match status" value="1"/>
</dbReference>
<evidence type="ECO:0000256" key="6">
    <source>
        <dbReference type="ARBA" id="ARBA00022842"/>
    </source>
</evidence>
<comment type="catalytic activity">
    <reaction evidence="10">
        <text>Mg(2+)(in) = Mg(2+)(out)</text>
        <dbReference type="Rhea" id="RHEA:29827"/>
        <dbReference type="ChEBI" id="CHEBI:18420"/>
    </reaction>
</comment>
<dbReference type="InterPro" id="IPR045861">
    <property type="entry name" value="CorA_cytoplasmic_dom"/>
</dbReference>
<keyword evidence="5 12" id="KW-0812">Transmembrane</keyword>
<dbReference type="EMBL" id="JRHC01000004">
    <property type="protein sequence ID" value="KJF43115.1"/>
    <property type="molecule type" value="Genomic_DNA"/>
</dbReference>
<dbReference type="GO" id="GO:0015087">
    <property type="term" value="F:cobalt ion transmembrane transporter activity"/>
    <property type="evidence" value="ECO:0007669"/>
    <property type="project" value="UniProtKB-UniRule"/>
</dbReference>
<dbReference type="GO" id="GO:0000287">
    <property type="term" value="F:magnesium ion binding"/>
    <property type="evidence" value="ECO:0007669"/>
    <property type="project" value="TreeGrafter"/>
</dbReference>
<dbReference type="Gene3D" id="3.30.460.20">
    <property type="entry name" value="CorA soluble domain-like"/>
    <property type="match status" value="1"/>
</dbReference>
<comment type="subcellular location">
    <subcellularLocation>
        <location evidence="1">Cell membrane</location>
        <topology evidence="1">Multi-pass membrane protein</topology>
    </subcellularLocation>
    <subcellularLocation>
        <location evidence="12">Membrane</location>
        <topology evidence="12">Multi-pass membrane protein</topology>
    </subcellularLocation>
</comment>
<evidence type="ECO:0000256" key="10">
    <source>
        <dbReference type="ARBA" id="ARBA00034269"/>
    </source>
</evidence>
<dbReference type="Pfam" id="PF01544">
    <property type="entry name" value="CorA"/>
    <property type="match status" value="1"/>
</dbReference>
<evidence type="ECO:0000313" key="13">
    <source>
        <dbReference type="EMBL" id="KJF43115.1"/>
    </source>
</evidence>
<comment type="similarity">
    <text evidence="2 12">Belongs to the CorA metal ion transporter (MIT) (TC 1.A.35) family.</text>
</comment>
<protein>
    <recommendedName>
        <fullName evidence="12">Magnesium transport protein CorA</fullName>
    </recommendedName>
</protein>
<dbReference type="PANTHER" id="PTHR46494">
    <property type="entry name" value="CORA FAMILY METAL ION TRANSPORTER (EUROFUNG)"/>
    <property type="match status" value="1"/>
</dbReference>
<keyword evidence="9 12" id="KW-0472">Membrane</keyword>
<keyword evidence="6 12" id="KW-0460">Magnesium</keyword>
<dbReference type="RefSeq" id="WP_045031750.1">
    <property type="nucleotide sequence ID" value="NZ_JRHC01000004.1"/>
</dbReference>
<evidence type="ECO:0000256" key="11">
    <source>
        <dbReference type="ARBA" id="ARBA00045497"/>
    </source>
</evidence>
<dbReference type="Proteomes" id="UP000032544">
    <property type="component" value="Unassembled WGS sequence"/>
</dbReference>
<organism evidence="13 14">
    <name type="scientific">Draconibacterium sediminis</name>
    <dbReference type="NCBI Taxonomy" id="1544798"/>
    <lineage>
        <taxon>Bacteria</taxon>
        <taxon>Pseudomonadati</taxon>
        <taxon>Bacteroidota</taxon>
        <taxon>Bacteroidia</taxon>
        <taxon>Marinilabiliales</taxon>
        <taxon>Prolixibacteraceae</taxon>
        <taxon>Draconibacterium</taxon>
    </lineage>
</organism>
<keyword evidence="7 12" id="KW-1133">Transmembrane helix</keyword>
<comment type="function">
    <text evidence="11">Mediates influx of magnesium ions. Alternates between open and closed states. Activated by low cytoplasmic Mg(2+) levels. Inactive when cytoplasmic Mg(2+) levels are high.</text>
</comment>
<comment type="caution">
    <text evidence="13">The sequence shown here is derived from an EMBL/GenBank/DDBJ whole genome shotgun (WGS) entry which is preliminary data.</text>
</comment>
<evidence type="ECO:0000256" key="1">
    <source>
        <dbReference type="ARBA" id="ARBA00004651"/>
    </source>
</evidence>
<evidence type="ECO:0000313" key="14">
    <source>
        <dbReference type="Proteomes" id="UP000032544"/>
    </source>
</evidence>
<keyword evidence="8 12" id="KW-0406">Ion transport</keyword>
<dbReference type="InterPro" id="IPR004488">
    <property type="entry name" value="Mg/Co-transport_prot_CorA"/>
</dbReference>
<keyword evidence="4 12" id="KW-1003">Cell membrane</keyword>
<dbReference type="OrthoDB" id="9803416at2"/>
<evidence type="ECO:0000256" key="8">
    <source>
        <dbReference type="ARBA" id="ARBA00023065"/>
    </source>
</evidence>
<dbReference type="InterPro" id="IPR002523">
    <property type="entry name" value="MgTranspt_CorA/ZnTranspt_ZntB"/>
</dbReference>
<reference evidence="13 14" key="1">
    <citation type="submission" date="2014-09" db="EMBL/GenBank/DDBJ databases">
        <title>Draft Genome Sequence of Draconibacterium sp. JN14CK-3.</title>
        <authorList>
            <person name="Dong C."/>
            <person name="Lai Q."/>
            <person name="Shao Z."/>
        </authorList>
    </citation>
    <scope>NUCLEOTIDE SEQUENCE [LARGE SCALE GENOMIC DNA]</scope>
    <source>
        <strain evidence="13 14">JN14CK-3</strain>
    </source>
</reference>
<dbReference type="AlphaFoldDB" id="A0A0D8J807"/>
<name>A0A0D8J807_9BACT</name>
<dbReference type="InterPro" id="IPR045863">
    <property type="entry name" value="CorA_TM1_TM2"/>
</dbReference>
<dbReference type="PATRIC" id="fig|1544798.3.peg.3606"/>
<evidence type="ECO:0000256" key="3">
    <source>
        <dbReference type="ARBA" id="ARBA00022448"/>
    </source>
</evidence>
<dbReference type="SUPFAM" id="SSF143865">
    <property type="entry name" value="CorA soluble domain-like"/>
    <property type="match status" value="1"/>
</dbReference>
<evidence type="ECO:0000256" key="4">
    <source>
        <dbReference type="ARBA" id="ARBA00022475"/>
    </source>
</evidence>
<evidence type="ECO:0000256" key="12">
    <source>
        <dbReference type="RuleBase" id="RU362010"/>
    </source>
</evidence>
<sequence>MARFLKDRSKAKGMVPGSLVLIGRQKMDKPIVQLIRYNEADLLEETVGSFDEVREKLQAEQVNWINIYGLHDLETIKQLGVEFKLPSLLLEDMLNTDQSPKYENGESYDAFIMKILHTEEGSKRIHAEQITLVLGENYVLTLQERKADVFEVVRERIRKSKGRIRARGNDYLAYALTDALVDNYSILIENIGRQVEDIEERLFKQMDSKLVEEIYQFKTELNYIRKAVRPMREFMTSLLRTEDTFFQKKNIAYLKDLSDLLVQCTEAVEMYNNMTSDQLNIYNSNMSNRMNEVMKTLTIFASIFIPLTFIAGIYGMNFEYIPELKFKYGYLVFWIIILILGGGLLIYFKRKKWL</sequence>
<dbReference type="GO" id="GO:0005886">
    <property type="term" value="C:plasma membrane"/>
    <property type="evidence" value="ECO:0007669"/>
    <property type="project" value="UniProtKB-SubCell"/>
</dbReference>
<dbReference type="STRING" id="1544798.LH29_17205"/>
<dbReference type="FunFam" id="1.20.58.340:FF:000004">
    <property type="entry name" value="Magnesium transport protein CorA"/>
    <property type="match status" value="1"/>
</dbReference>